<evidence type="ECO:0000259" key="1">
    <source>
        <dbReference type="Pfam" id="PF13482"/>
    </source>
</evidence>
<organism evidence="2 3">
    <name type="scientific">Candidatus Uhrbacteria bacterium CG_4_9_14_3_um_filter_36_7</name>
    <dbReference type="NCBI Taxonomy" id="1975033"/>
    <lineage>
        <taxon>Bacteria</taxon>
        <taxon>Candidatus Uhriibacteriota</taxon>
    </lineage>
</organism>
<sequence>AVIFPLSFYSLKDIATYLGFKWQHLEVAGSNSIFYFENYLETHKKKYLEEILAYNEEDVRATFHLKQWLSKHT</sequence>
<evidence type="ECO:0000313" key="3">
    <source>
        <dbReference type="Proteomes" id="UP000229749"/>
    </source>
</evidence>
<dbReference type="Proteomes" id="UP000229749">
    <property type="component" value="Unassembled WGS sequence"/>
</dbReference>
<reference evidence="3" key="1">
    <citation type="submission" date="2017-09" db="EMBL/GenBank/DDBJ databases">
        <title>Depth-based differentiation of microbial function through sediment-hosted aquifers and enrichment of novel symbionts in the deep terrestrial subsurface.</title>
        <authorList>
            <person name="Probst A.J."/>
            <person name="Ladd B."/>
            <person name="Jarett J.K."/>
            <person name="Geller-Mcgrath D.E."/>
            <person name="Sieber C.M.K."/>
            <person name="Emerson J.B."/>
            <person name="Anantharaman K."/>
            <person name="Thomas B.C."/>
            <person name="Malmstrom R."/>
            <person name="Stieglmeier M."/>
            <person name="Klingl A."/>
            <person name="Woyke T."/>
            <person name="Ryan C.M."/>
            <person name="Banfield J.F."/>
        </authorList>
    </citation>
    <scope>NUCLEOTIDE SEQUENCE [LARGE SCALE GENOMIC DNA]</scope>
</reference>
<evidence type="ECO:0000313" key="2">
    <source>
        <dbReference type="EMBL" id="PJA47062.1"/>
    </source>
</evidence>
<dbReference type="InterPro" id="IPR038720">
    <property type="entry name" value="YprB_RNase_H-like_dom"/>
</dbReference>
<dbReference type="Pfam" id="PF13482">
    <property type="entry name" value="RNase_H_2"/>
    <property type="match status" value="1"/>
</dbReference>
<gene>
    <name evidence="2" type="ORF">CO172_03225</name>
</gene>
<comment type="caution">
    <text evidence="2">The sequence shown here is derived from an EMBL/GenBank/DDBJ whole genome shotgun (WGS) entry which is preliminary data.</text>
</comment>
<protein>
    <recommendedName>
        <fullName evidence="1">YprB ribonuclease H-like domain-containing protein</fullName>
    </recommendedName>
</protein>
<dbReference type="EMBL" id="PFWS01000049">
    <property type="protein sequence ID" value="PJA47062.1"/>
    <property type="molecule type" value="Genomic_DNA"/>
</dbReference>
<name>A0A2M7XGS2_9BACT</name>
<accession>A0A2M7XGS2</accession>
<proteinExistence type="predicted"/>
<dbReference type="SUPFAM" id="SSF53098">
    <property type="entry name" value="Ribonuclease H-like"/>
    <property type="match status" value="1"/>
</dbReference>
<feature type="non-terminal residue" evidence="2">
    <location>
        <position position="1"/>
    </location>
</feature>
<dbReference type="AlphaFoldDB" id="A0A2M7XGS2"/>
<feature type="domain" description="YprB ribonuclease H-like" evidence="1">
    <location>
        <begin position="8"/>
        <end position="69"/>
    </location>
</feature>
<dbReference type="InterPro" id="IPR012337">
    <property type="entry name" value="RNaseH-like_sf"/>
</dbReference>